<gene>
    <name evidence="1" type="ORF">BST86_12110</name>
</gene>
<accession>A0A2S9WWC3</accession>
<evidence type="ECO:0000313" key="2">
    <source>
        <dbReference type="Proteomes" id="UP000239532"/>
    </source>
</evidence>
<dbReference type="Pfam" id="PF13489">
    <property type="entry name" value="Methyltransf_23"/>
    <property type="match status" value="1"/>
</dbReference>
<keyword evidence="2" id="KW-1185">Reference proteome</keyword>
<name>A0A2S9WWC3_9FLAO</name>
<dbReference type="SUPFAM" id="SSF53335">
    <property type="entry name" value="S-adenosyl-L-methionine-dependent methyltransferases"/>
    <property type="match status" value="1"/>
</dbReference>
<comment type="caution">
    <text evidence="1">The sequence shown here is derived from an EMBL/GenBank/DDBJ whole genome shotgun (WGS) entry which is preliminary data.</text>
</comment>
<dbReference type="AlphaFoldDB" id="A0A2S9WWC3"/>
<dbReference type="Gene3D" id="3.40.50.150">
    <property type="entry name" value="Vaccinia Virus protein VP39"/>
    <property type="match status" value="1"/>
</dbReference>
<sequence>MKDIYSGENSEYFKLKKDWDVGDSPWKAKYAFDIINKNNIKPKSINEVGCGFGEVLLNMDKLYNDVTMNYNGYDIAIDAINVAKKKEKSNVKFFLDNLAEKDVYSDVLLIIDVFEHVPDYLGFIEDCSRRAKYKVYHIPLDVHISAILRGKMIDARNEVGHLHYYTKETALATLEDTEQKVIDYFYTSGNIKTPNKSLKMKIGNVARKVLFSIAPDFTVKLLGGYSLMVITE</sequence>
<dbReference type="EMBL" id="MQUC01000003">
    <property type="protein sequence ID" value="PRP67782.1"/>
    <property type="molecule type" value="Genomic_DNA"/>
</dbReference>
<proteinExistence type="predicted"/>
<protein>
    <submittedName>
        <fullName evidence="1">Uncharacterized protein</fullName>
    </submittedName>
</protein>
<dbReference type="InterPro" id="IPR029063">
    <property type="entry name" value="SAM-dependent_MTases_sf"/>
</dbReference>
<dbReference type="OrthoDB" id="9770553at2"/>
<dbReference type="Proteomes" id="UP000239532">
    <property type="component" value="Unassembled WGS sequence"/>
</dbReference>
<evidence type="ECO:0000313" key="1">
    <source>
        <dbReference type="EMBL" id="PRP67782.1"/>
    </source>
</evidence>
<organism evidence="1 2">
    <name type="scientific">Nonlabens agnitus</name>
    <dbReference type="NCBI Taxonomy" id="870484"/>
    <lineage>
        <taxon>Bacteria</taxon>
        <taxon>Pseudomonadati</taxon>
        <taxon>Bacteroidota</taxon>
        <taxon>Flavobacteriia</taxon>
        <taxon>Flavobacteriales</taxon>
        <taxon>Flavobacteriaceae</taxon>
        <taxon>Nonlabens</taxon>
    </lineage>
</organism>
<reference evidence="1 2" key="1">
    <citation type="submission" date="2016-11" db="EMBL/GenBank/DDBJ databases">
        <title>Trade-off between light-utilization and light-protection in marine flavobacteria.</title>
        <authorList>
            <person name="Kumagai Y."/>
        </authorList>
    </citation>
    <scope>NUCLEOTIDE SEQUENCE [LARGE SCALE GENOMIC DNA]</scope>
    <source>
        <strain evidence="1 2">JCM 17109</strain>
    </source>
</reference>
<dbReference type="RefSeq" id="WP_105983482.1">
    <property type="nucleotide sequence ID" value="NZ_MQUC01000003.1"/>
</dbReference>